<protein>
    <submittedName>
        <fullName evidence="1">Uncharacterized protein</fullName>
    </submittedName>
</protein>
<evidence type="ECO:0000313" key="2">
    <source>
        <dbReference type="EMBL" id="SPQ93175.1"/>
    </source>
</evidence>
<name>A0A0G4J1N5_PLABS</name>
<dbReference type="Proteomes" id="UP000290189">
    <property type="component" value="Unassembled WGS sequence"/>
</dbReference>
<organism evidence="1 3">
    <name type="scientific">Plasmodiophora brassicae</name>
    <name type="common">Clubroot disease agent</name>
    <dbReference type="NCBI Taxonomy" id="37360"/>
    <lineage>
        <taxon>Eukaryota</taxon>
        <taxon>Sar</taxon>
        <taxon>Rhizaria</taxon>
        <taxon>Endomyxa</taxon>
        <taxon>Phytomyxea</taxon>
        <taxon>Plasmodiophorida</taxon>
        <taxon>Plasmodiophoridae</taxon>
        <taxon>Plasmodiophora</taxon>
    </lineage>
</organism>
<reference evidence="1 3" key="1">
    <citation type="submission" date="2015-02" db="EMBL/GenBank/DDBJ databases">
        <authorList>
            <person name="Chooi Y.-H."/>
        </authorList>
    </citation>
    <scope>NUCLEOTIDE SEQUENCE [LARGE SCALE GENOMIC DNA]</scope>
    <source>
        <strain evidence="1">E3</strain>
    </source>
</reference>
<proteinExistence type="predicted"/>
<geneLocation type="mitochondrion" evidence="2"/>
<accession>A0A0G4J1N5</accession>
<evidence type="ECO:0000313" key="1">
    <source>
        <dbReference type="EMBL" id="CEP01553.1"/>
    </source>
</evidence>
<gene>
    <name evidence="1" type="ORF">PBRA_002160</name>
    <name evidence="2" type="ORF">PLBR_LOCUS390</name>
</gene>
<sequence>MLLGGRLATRHQAALRYPCRLTTAVARRLTTHEPARSTFVPSSVPRNSVKWGMGVLDRLGVSVHDESSSFEAMFGVHRSNSLYAHNVRAQRILDMDLSSLEAVDEQIRVDRMSSSPDDIVVMLLKSLREVVYFPLSEKMHVDLVMYSLFVIAEFLTADIDIILSPDVGFNVFMPVGSSQGTVGISAVTNLAIRRRSTLSIVVKSDEPGEGGDTDLPAQLFASMAGAYFTNMINCDTDEQDMFGVSLVGTLPTIFKVHFTRQKFNALRRALVCARDASAPLLEMRRYDLATEQNALPTFASDDKDHLRHVFQCLFALRQSIDT</sequence>
<reference evidence="2 4" key="2">
    <citation type="submission" date="2018-03" db="EMBL/GenBank/DDBJ databases">
        <authorList>
            <person name="Fogelqvist J."/>
        </authorList>
    </citation>
    <scope>NUCLEOTIDE SEQUENCE [LARGE SCALE GENOMIC DNA]</scope>
</reference>
<evidence type="ECO:0000313" key="3">
    <source>
        <dbReference type="Proteomes" id="UP000039324"/>
    </source>
</evidence>
<keyword evidence="2" id="KW-0496">Mitochondrion</keyword>
<dbReference type="EMBL" id="CDSF01000112">
    <property type="protein sequence ID" value="CEP01553.1"/>
    <property type="molecule type" value="Genomic_DNA"/>
</dbReference>
<dbReference type="Proteomes" id="UP000039324">
    <property type="component" value="Unassembled WGS sequence"/>
</dbReference>
<dbReference type="AlphaFoldDB" id="A0A0G4J1N5"/>
<dbReference type="EMBL" id="OVEO01000001">
    <property type="protein sequence ID" value="SPQ93175.1"/>
    <property type="molecule type" value="Genomic_DNA"/>
</dbReference>
<keyword evidence="3" id="KW-1185">Reference proteome</keyword>
<evidence type="ECO:0000313" key="4">
    <source>
        <dbReference type="Proteomes" id="UP000290189"/>
    </source>
</evidence>